<evidence type="ECO:0000256" key="8">
    <source>
        <dbReference type="HAMAP-Rule" id="MF_01890"/>
    </source>
</evidence>
<keyword evidence="6 8" id="KW-0998">Cell outer membrane</keyword>
<dbReference type="OrthoDB" id="6708821at2"/>
<reference evidence="11" key="1">
    <citation type="submission" date="2017-09" db="EMBL/GenBank/DDBJ databases">
        <title>FDA dAtabase for Regulatory Grade micrObial Sequences (FDA-ARGOS): Supporting development and validation of Infectious Disease Dx tests.</title>
        <authorList>
            <person name="Minogue T."/>
            <person name="Wolcott M."/>
            <person name="Wasieloski L."/>
            <person name="Aguilar W."/>
            <person name="Moore D."/>
            <person name="Tallon L."/>
            <person name="Sadzewicz L."/>
            <person name="Ott S."/>
            <person name="Zhao X."/>
            <person name="Nagaraj S."/>
            <person name="Vavikolanu K."/>
            <person name="Aluvathingal J."/>
            <person name="Nadendla S."/>
            <person name="Sichtig H."/>
        </authorList>
    </citation>
    <scope>NUCLEOTIDE SEQUENCE [LARGE SCALE GENOMIC DNA]</scope>
    <source>
        <strain evidence="11">FDAARGOS_387</strain>
    </source>
</reference>
<proteinExistence type="inferred from homology"/>
<dbReference type="Proteomes" id="UP000224974">
    <property type="component" value="Unassembled WGS sequence"/>
</dbReference>
<accession>A0A2C6DU91</accession>
<dbReference type="EMBL" id="PDDX01000001">
    <property type="protein sequence ID" value="PHI32401.1"/>
    <property type="molecule type" value="Genomic_DNA"/>
</dbReference>
<dbReference type="Pfam" id="PF04348">
    <property type="entry name" value="LppC"/>
    <property type="match status" value="1"/>
</dbReference>
<name>A0A2C6DU91_9GAMM</name>
<dbReference type="SUPFAM" id="SSF53822">
    <property type="entry name" value="Periplasmic binding protein-like I"/>
    <property type="match status" value="1"/>
</dbReference>
<dbReference type="PROSITE" id="PS51257">
    <property type="entry name" value="PROKAR_LIPOPROTEIN"/>
    <property type="match status" value="1"/>
</dbReference>
<evidence type="ECO:0000256" key="7">
    <source>
        <dbReference type="ARBA" id="ARBA00023288"/>
    </source>
</evidence>
<evidence type="ECO:0000256" key="1">
    <source>
        <dbReference type="ARBA" id="ARBA00022729"/>
    </source>
</evidence>
<keyword evidence="3 8" id="KW-0573">Peptidoglycan synthesis</keyword>
<comment type="caution">
    <text evidence="10">The sequence shown here is derived from an EMBL/GenBank/DDBJ whole genome shotgun (WGS) entry which is preliminary data.</text>
</comment>
<dbReference type="HAMAP" id="MF_01890">
    <property type="entry name" value="LpoA"/>
    <property type="match status" value="1"/>
</dbReference>
<sequence length="591" mass="64494">MRLITYLRTKASQALPIVLAALFLAGCQNLKNSTDSIQGDISQKSPYYLQQIDQSSGDAKINWQLLAVRALIIENNTKQASDILNGLPNMLPIAQDQERQLLRAELAAKRQDSKDAQLWLKNIKVGDLSNVQKARYYQVEVLANQGRDPLAQLRAYINLEPLVSDQERQSVVDQTWALLTQFTPAVLNTLVINADEYTLSSWLELLQAYQNNKADNQMLQSAIKDWQNRYSEHPASKTLPSQLSRALGFQKSSSANIALMLPMSGPGKQFGPTIQDGFNTAKALSKSDSQVKVYDTGSKPLAELLAQAEQEGATMIVGPLLKKEVEQLAASPSTLSILALNKPEKIADRINVCYFALSPEDEARDAARHIFAQGKTSPLIIAPRGDLGTRAAKAFAEQWSQNGTGAAQVQYFGKLGDLKEAIAGGAGMRSEGQPITLESGVTGVPTGPVDAIYIIATQPELALIKPMLDISKASRSASIYASSRSYQAGAGPDFRFEMEGVQFSEIPMLVGLSPALAQEGGAKYNGDYSQFRLYGMGADAWELASHFSEIRQLPDFQVTGATGILSADNNCVINRQLPWIQYRQGQLVPVK</sequence>
<comment type="subcellular location">
    <subcellularLocation>
        <location evidence="8">Cell outer membrane</location>
        <topology evidence="8">Lipid-anchor</topology>
        <orientation evidence="8">Periplasmic side</orientation>
    </subcellularLocation>
</comment>
<dbReference type="GO" id="GO:0009252">
    <property type="term" value="P:peptidoglycan biosynthetic process"/>
    <property type="evidence" value="ECO:0007669"/>
    <property type="project" value="UniProtKB-UniRule"/>
</dbReference>
<keyword evidence="4 8" id="KW-0472">Membrane</keyword>
<evidence type="ECO:0000256" key="5">
    <source>
        <dbReference type="ARBA" id="ARBA00023139"/>
    </source>
</evidence>
<dbReference type="InterPro" id="IPR028082">
    <property type="entry name" value="Peripla_BP_I"/>
</dbReference>
<keyword evidence="7 8" id="KW-0449">Lipoprotein</keyword>
<comment type="similarity">
    <text evidence="8">Belongs to the LpoA family.</text>
</comment>
<dbReference type="InterPro" id="IPR007443">
    <property type="entry name" value="LpoA"/>
</dbReference>
<dbReference type="InterPro" id="IPR011990">
    <property type="entry name" value="TPR-like_helical_dom_sf"/>
</dbReference>
<dbReference type="GO" id="GO:0031241">
    <property type="term" value="C:periplasmic side of cell outer membrane"/>
    <property type="evidence" value="ECO:0007669"/>
    <property type="project" value="UniProtKB-UniRule"/>
</dbReference>
<evidence type="ECO:0000313" key="11">
    <source>
        <dbReference type="Proteomes" id="UP000224974"/>
    </source>
</evidence>
<keyword evidence="2 8" id="KW-0133">Cell shape</keyword>
<dbReference type="PANTHER" id="PTHR38038">
    <property type="entry name" value="PENICILLIN-BINDING PROTEIN ACTIVATOR LPOA"/>
    <property type="match status" value="1"/>
</dbReference>
<evidence type="ECO:0000313" key="10">
    <source>
        <dbReference type="EMBL" id="PHI32401.1"/>
    </source>
</evidence>
<evidence type="ECO:0000256" key="3">
    <source>
        <dbReference type="ARBA" id="ARBA00022984"/>
    </source>
</evidence>
<dbReference type="Gene3D" id="1.25.40.650">
    <property type="match status" value="1"/>
</dbReference>
<evidence type="ECO:0000256" key="6">
    <source>
        <dbReference type="ARBA" id="ARBA00023237"/>
    </source>
</evidence>
<protein>
    <recommendedName>
        <fullName evidence="8">Penicillin-binding protein activator LpoA</fullName>
        <shortName evidence="8">PBP activator LpoA</shortName>
    </recommendedName>
</protein>
<dbReference type="AlphaFoldDB" id="A0A2C6DU91"/>
<dbReference type="Gene3D" id="3.40.50.2300">
    <property type="match status" value="2"/>
</dbReference>
<evidence type="ECO:0000256" key="9">
    <source>
        <dbReference type="SAM" id="SignalP"/>
    </source>
</evidence>
<dbReference type="GO" id="GO:0030234">
    <property type="term" value="F:enzyme regulator activity"/>
    <property type="evidence" value="ECO:0007669"/>
    <property type="project" value="UniProtKB-UniRule"/>
</dbReference>
<dbReference type="RefSeq" id="WP_029097079.1">
    <property type="nucleotide sequence ID" value="NZ_PDDX01000001.1"/>
</dbReference>
<evidence type="ECO:0000256" key="2">
    <source>
        <dbReference type="ARBA" id="ARBA00022960"/>
    </source>
</evidence>
<feature type="chain" id="PRO_5012383562" description="Penicillin-binding protein activator LpoA" evidence="9">
    <location>
        <begin position="21"/>
        <end position="591"/>
    </location>
</feature>
<organism evidence="10 11">
    <name type="scientific">Budvicia aquatica</name>
    <dbReference type="NCBI Taxonomy" id="82979"/>
    <lineage>
        <taxon>Bacteria</taxon>
        <taxon>Pseudomonadati</taxon>
        <taxon>Pseudomonadota</taxon>
        <taxon>Gammaproteobacteria</taxon>
        <taxon>Enterobacterales</taxon>
        <taxon>Budviciaceae</taxon>
        <taxon>Budvicia</taxon>
    </lineage>
</organism>
<comment type="subunit">
    <text evidence="8">Interacts with PBP1a.</text>
</comment>
<comment type="function">
    <text evidence="8">Regulator of peptidoglycan synthesis that is essential for the function of penicillin-binding protein 1A (PBP1a).</text>
</comment>
<keyword evidence="5 8" id="KW-0564">Palmitate</keyword>
<keyword evidence="11" id="KW-1185">Reference proteome</keyword>
<keyword evidence="1 8" id="KW-0732">Signal</keyword>
<dbReference type="PANTHER" id="PTHR38038:SF1">
    <property type="entry name" value="PENICILLIN-BINDING PROTEIN ACTIVATOR LPOA"/>
    <property type="match status" value="1"/>
</dbReference>
<feature type="signal peptide" evidence="9">
    <location>
        <begin position="1"/>
        <end position="20"/>
    </location>
</feature>
<dbReference type="Gene3D" id="1.25.40.10">
    <property type="entry name" value="Tetratricopeptide repeat domain"/>
    <property type="match status" value="1"/>
</dbReference>
<dbReference type="GO" id="GO:0008360">
    <property type="term" value="P:regulation of cell shape"/>
    <property type="evidence" value="ECO:0007669"/>
    <property type="project" value="UniProtKB-KW"/>
</dbReference>
<dbReference type="STRING" id="1111728.GCA_000427805_04967"/>
<evidence type="ECO:0000256" key="4">
    <source>
        <dbReference type="ARBA" id="ARBA00023136"/>
    </source>
</evidence>
<gene>
    <name evidence="8" type="primary">lpoA</name>
    <name evidence="10" type="ORF">CRN84_25365</name>
</gene>
<dbReference type="CDD" id="cd06339">
    <property type="entry name" value="PBP1_YraM_LppC_lipoprotein-like"/>
    <property type="match status" value="1"/>
</dbReference>